<sequence length="341" mass="37557">MTTRTIAMHHVAAALLGARRSGIDVTPLLTKAGISPVLLEQPRARVTPEQYARLVQELWAAMDDEFLGFGPVRSRRGTFATMGLLAVHSPDLGAALQRATTFYALFADHPPLHLELFDDTARLTLDLVGADDPEHFLAESLLVLCHRFANWLVRTKIPLRLAEFDYPAPPHRAEYDLLYGCPLQFDTPRTAISFDATYLKLPVLRDEASLNEFLRTSPADLLSRRDYGSTVSARVHNLLARAVHAGAARANGPGLPGLEEVAARFAVSPQTLRRQLREEGTAFSRIKDQVRRDAAVAGLVAGRESIEGLAVRLGFSEASAFHRAFRRWTGASPGSYRSNAR</sequence>
<comment type="caution">
    <text evidence="5">The sequence shown here is derived from an EMBL/GenBank/DDBJ whole genome shotgun (WGS) entry which is preliminary data.</text>
</comment>
<dbReference type="GO" id="GO:0003700">
    <property type="term" value="F:DNA-binding transcription factor activity"/>
    <property type="evidence" value="ECO:0007669"/>
    <property type="project" value="InterPro"/>
</dbReference>
<organism evidence="5 6">
    <name type="scientific">Longimycelium tulufanense</name>
    <dbReference type="NCBI Taxonomy" id="907463"/>
    <lineage>
        <taxon>Bacteria</taxon>
        <taxon>Bacillati</taxon>
        <taxon>Actinomycetota</taxon>
        <taxon>Actinomycetes</taxon>
        <taxon>Pseudonocardiales</taxon>
        <taxon>Pseudonocardiaceae</taxon>
        <taxon>Longimycelium</taxon>
    </lineage>
</organism>
<dbReference type="GO" id="GO:0000976">
    <property type="term" value="F:transcription cis-regulatory region binding"/>
    <property type="evidence" value="ECO:0007669"/>
    <property type="project" value="TreeGrafter"/>
</dbReference>
<evidence type="ECO:0000256" key="3">
    <source>
        <dbReference type="ARBA" id="ARBA00023163"/>
    </source>
</evidence>
<evidence type="ECO:0000313" key="6">
    <source>
        <dbReference type="Proteomes" id="UP000637578"/>
    </source>
</evidence>
<keyword evidence="2" id="KW-0238">DNA-binding</keyword>
<name>A0A8J3C8L4_9PSEU</name>
<dbReference type="InterPro" id="IPR020449">
    <property type="entry name" value="Tscrpt_reg_AraC-type_HTH"/>
</dbReference>
<dbReference type="InterPro" id="IPR009057">
    <property type="entry name" value="Homeodomain-like_sf"/>
</dbReference>
<dbReference type="RefSeq" id="WP_189057686.1">
    <property type="nucleotide sequence ID" value="NZ_BMMK01000011.1"/>
</dbReference>
<dbReference type="EMBL" id="BMMK01000011">
    <property type="protein sequence ID" value="GGM55106.1"/>
    <property type="molecule type" value="Genomic_DNA"/>
</dbReference>
<dbReference type="PROSITE" id="PS01124">
    <property type="entry name" value="HTH_ARAC_FAMILY_2"/>
    <property type="match status" value="1"/>
</dbReference>
<dbReference type="PANTHER" id="PTHR47894:SF1">
    <property type="entry name" value="HTH-TYPE TRANSCRIPTIONAL REGULATOR VQSM"/>
    <property type="match status" value="1"/>
</dbReference>
<feature type="domain" description="HTH araC/xylS-type" evidence="4">
    <location>
        <begin position="258"/>
        <end position="339"/>
    </location>
</feature>
<dbReference type="Pfam" id="PF12625">
    <property type="entry name" value="Arabinose_bd"/>
    <property type="match status" value="1"/>
</dbReference>
<dbReference type="AlphaFoldDB" id="A0A8J3C8L4"/>
<keyword evidence="1" id="KW-0805">Transcription regulation</keyword>
<protein>
    <submittedName>
        <fullName evidence="5">Transcriptional regulator</fullName>
    </submittedName>
</protein>
<dbReference type="Pfam" id="PF12833">
    <property type="entry name" value="HTH_18"/>
    <property type="match status" value="1"/>
</dbReference>
<evidence type="ECO:0000313" key="5">
    <source>
        <dbReference type="EMBL" id="GGM55106.1"/>
    </source>
</evidence>
<evidence type="ECO:0000256" key="1">
    <source>
        <dbReference type="ARBA" id="ARBA00023015"/>
    </source>
</evidence>
<dbReference type="SMART" id="SM00342">
    <property type="entry name" value="HTH_ARAC"/>
    <property type="match status" value="1"/>
</dbReference>
<keyword evidence="3" id="KW-0804">Transcription</keyword>
<dbReference type="PANTHER" id="PTHR47894">
    <property type="entry name" value="HTH-TYPE TRANSCRIPTIONAL REGULATOR GADX"/>
    <property type="match status" value="1"/>
</dbReference>
<gene>
    <name evidence="5" type="ORF">GCM10012275_27770</name>
</gene>
<dbReference type="Gene3D" id="1.10.10.60">
    <property type="entry name" value="Homeodomain-like"/>
    <property type="match status" value="1"/>
</dbReference>
<dbReference type="PRINTS" id="PR00032">
    <property type="entry name" value="HTHARAC"/>
</dbReference>
<proteinExistence type="predicted"/>
<accession>A0A8J3C8L4</accession>
<dbReference type="Proteomes" id="UP000637578">
    <property type="component" value="Unassembled WGS sequence"/>
</dbReference>
<keyword evidence="6" id="KW-1185">Reference proteome</keyword>
<dbReference type="SUPFAM" id="SSF46689">
    <property type="entry name" value="Homeodomain-like"/>
    <property type="match status" value="1"/>
</dbReference>
<evidence type="ECO:0000256" key="2">
    <source>
        <dbReference type="ARBA" id="ARBA00023125"/>
    </source>
</evidence>
<dbReference type="InterPro" id="IPR032687">
    <property type="entry name" value="AraC-type_N"/>
</dbReference>
<reference evidence="5" key="1">
    <citation type="journal article" date="2014" name="Int. J. Syst. Evol. Microbiol.">
        <title>Complete genome sequence of Corynebacterium casei LMG S-19264T (=DSM 44701T), isolated from a smear-ripened cheese.</title>
        <authorList>
            <consortium name="US DOE Joint Genome Institute (JGI-PGF)"/>
            <person name="Walter F."/>
            <person name="Albersmeier A."/>
            <person name="Kalinowski J."/>
            <person name="Ruckert C."/>
        </authorList>
    </citation>
    <scope>NUCLEOTIDE SEQUENCE</scope>
    <source>
        <strain evidence="5">CGMCC 4.5737</strain>
    </source>
</reference>
<reference evidence="5" key="2">
    <citation type="submission" date="2020-09" db="EMBL/GenBank/DDBJ databases">
        <authorList>
            <person name="Sun Q."/>
            <person name="Zhou Y."/>
        </authorList>
    </citation>
    <scope>NUCLEOTIDE SEQUENCE</scope>
    <source>
        <strain evidence="5">CGMCC 4.5737</strain>
    </source>
</reference>
<dbReference type="InterPro" id="IPR018060">
    <property type="entry name" value="HTH_AraC"/>
</dbReference>
<evidence type="ECO:0000259" key="4">
    <source>
        <dbReference type="PROSITE" id="PS01124"/>
    </source>
</evidence>
<dbReference type="GO" id="GO:0005829">
    <property type="term" value="C:cytosol"/>
    <property type="evidence" value="ECO:0007669"/>
    <property type="project" value="TreeGrafter"/>
</dbReference>